<dbReference type="eggNOG" id="KOG2579">
    <property type="taxonomic scope" value="Eukaryota"/>
</dbReference>
<dbReference type="AlphaFoldDB" id="H2YQD1"/>
<dbReference type="SUPFAM" id="SSF56496">
    <property type="entry name" value="Fibrinogen C-terminal domain-like"/>
    <property type="match status" value="1"/>
</dbReference>
<name>H2YQD1_CIOSA</name>
<comment type="subcellular location">
    <subcellularLocation>
        <location evidence="1">Secreted</location>
    </subcellularLocation>
</comment>
<accession>H2YQD1</accession>
<keyword evidence="5" id="KW-1015">Disulfide bond</keyword>
<dbReference type="STRING" id="51511.ENSCSAVP00000007539"/>
<dbReference type="InterPro" id="IPR020837">
    <property type="entry name" value="Fibrinogen_CS"/>
</dbReference>
<reference evidence="9" key="1">
    <citation type="submission" date="2003-08" db="EMBL/GenBank/DDBJ databases">
        <authorList>
            <person name="Birren B."/>
            <person name="Nusbaum C."/>
            <person name="Abebe A."/>
            <person name="Abouelleil A."/>
            <person name="Adekoya E."/>
            <person name="Ait-zahra M."/>
            <person name="Allen N."/>
            <person name="Allen T."/>
            <person name="An P."/>
            <person name="Anderson M."/>
            <person name="Anderson S."/>
            <person name="Arachchi H."/>
            <person name="Armbruster J."/>
            <person name="Bachantsang P."/>
            <person name="Baldwin J."/>
            <person name="Barry A."/>
            <person name="Bayul T."/>
            <person name="Blitshsteyn B."/>
            <person name="Bloom T."/>
            <person name="Blye J."/>
            <person name="Boguslavskiy L."/>
            <person name="Borowsky M."/>
            <person name="Boukhgalter B."/>
            <person name="Brunache A."/>
            <person name="Butler J."/>
            <person name="Calixte N."/>
            <person name="Calvo S."/>
            <person name="Camarata J."/>
            <person name="Campo K."/>
            <person name="Chang J."/>
            <person name="Cheshatsang Y."/>
            <person name="Citroen M."/>
            <person name="Collymore A."/>
            <person name="Considine T."/>
            <person name="Cook A."/>
            <person name="Cooke P."/>
            <person name="Corum B."/>
            <person name="Cuomo C."/>
            <person name="David R."/>
            <person name="Dawoe T."/>
            <person name="Degray S."/>
            <person name="Dodge S."/>
            <person name="Dooley K."/>
            <person name="Dorje P."/>
            <person name="Dorjee K."/>
            <person name="Dorris L."/>
            <person name="Duffey N."/>
            <person name="Dupes A."/>
            <person name="Elkins T."/>
            <person name="Engels R."/>
            <person name="Erickson J."/>
            <person name="Farina A."/>
            <person name="Faro S."/>
            <person name="Ferreira P."/>
            <person name="Fischer H."/>
            <person name="Fitzgerald M."/>
            <person name="Foley K."/>
            <person name="Gage D."/>
            <person name="Galagan J."/>
            <person name="Gearin G."/>
            <person name="Gnerre S."/>
            <person name="Gnirke A."/>
            <person name="Goyette A."/>
            <person name="Graham J."/>
            <person name="Grandbois E."/>
            <person name="Gyaltsen K."/>
            <person name="Hafez N."/>
            <person name="Hagopian D."/>
            <person name="Hagos B."/>
            <person name="Hall J."/>
            <person name="Hatcher B."/>
            <person name="Heller A."/>
            <person name="Higgins H."/>
            <person name="Honan T."/>
            <person name="Horn A."/>
            <person name="Houde N."/>
            <person name="Hughes L."/>
            <person name="Hulme W."/>
            <person name="Husby E."/>
            <person name="Iliev I."/>
            <person name="Jaffe D."/>
            <person name="Jones C."/>
            <person name="Kamal M."/>
            <person name="Kamat A."/>
            <person name="Kamvysselis M."/>
            <person name="Karlsson E."/>
            <person name="Kells C."/>
            <person name="Kieu A."/>
            <person name="Kisner P."/>
            <person name="Kodira C."/>
            <person name="Kulbokas E."/>
            <person name="Labutti K."/>
            <person name="Lama D."/>
            <person name="Landers T."/>
            <person name="Leger J."/>
            <person name="Levine S."/>
            <person name="Lewis D."/>
            <person name="Lewis T."/>
            <person name="Lindblad-toh K."/>
            <person name="Liu X."/>
            <person name="Lokyitsang T."/>
            <person name="Lokyitsang Y."/>
            <person name="Lucien O."/>
            <person name="Lui A."/>
            <person name="Ma L.J."/>
            <person name="Mabbitt R."/>
            <person name="Macdonald J."/>
            <person name="Maclean C."/>
            <person name="Major J."/>
            <person name="Manning J."/>
            <person name="Marabella R."/>
            <person name="Maru K."/>
            <person name="Matthews C."/>
            <person name="Mauceli E."/>
            <person name="Mccarthy M."/>
            <person name="Mcdonough S."/>
            <person name="Mcghee T."/>
            <person name="Meldrim J."/>
            <person name="Meneus L."/>
            <person name="Mesirov J."/>
            <person name="Mihalev A."/>
            <person name="Mihova T."/>
            <person name="Mikkelsen T."/>
            <person name="Mlenga V."/>
            <person name="Moru K."/>
            <person name="Mozes J."/>
            <person name="Mulrain L."/>
            <person name="Munson G."/>
            <person name="Naylor J."/>
            <person name="Newes C."/>
            <person name="Nguyen C."/>
            <person name="Nguyen N."/>
            <person name="Nguyen T."/>
            <person name="Nicol R."/>
            <person name="Nielsen C."/>
            <person name="Nizzari M."/>
            <person name="Norbu C."/>
            <person name="Norbu N."/>
            <person name="O'donnell P."/>
            <person name="Okoawo O."/>
            <person name="O'leary S."/>
            <person name="Omotosho B."/>
            <person name="O'neill K."/>
            <person name="Osman S."/>
            <person name="Parker S."/>
            <person name="Perrin D."/>
            <person name="Phunkhang P."/>
            <person name="Piqani B."/>
            <person name="Purcell S."/>
            <person name="Rachupka T."/>
            <person name="Ramasamy U."/>
            <person name="Rameau R."/>
            <person name="Ray V."/>
            <person name="Raymond C."/>
            <person name="Retta R."/>
            <person name="Richardson S."/>
            <person name="Rise C."/>
            <person name="Rodriguez J."/>
            <person name="Rogers J."/>
            <person name="Rogov P."/>
            <person name="Rutman M."/>
            <person name="Schupbach R."/>
            <person name="Seaman C."/>
            <person name="Settipalli S."/>
            <person name="Sharpe T."/>
            <person name="Sheridan J."/>
            <person name="Sherpa N."/>
            <person name="Shi J."/>
            <person name="Smirnov S."/>
            <person name="Smith C."/>
            <person name="Sougnez C."/>
            <person name="Spencer B."/>
            <person name="Stalker J."/>
            <person name="Stange-thomann N."/>
            <person name="Stavropoulos S."/>
            <person name="Stetson K."/>
            <person name="Stone C."/>
            <person name="Stone S."/>
            <person name="Stubbs M."/>
            <person name="Talamas J."/>
            <person name="Tchuinga P."/>
            <person name="Tenzing P."/>
            <person name="Tesfaye S."/>
            <person name="Theodore J."/>
            <person name="Thoulutsang Y."/>
            <person name="Topham K."/>
            <person name="Towey S."/>
            <person name="Tsamla T."/>
            <person name="Tsomo N."/>
            <person name="Vallee D."/>
            <person name="Vassiliev H."/>
            <person name="Venkataraman V."/>
            <person name="Vinson J."/>
            <person name="Vo A."/>
            <person name="Wade C."/>
            <person name="Wang S."/>
            <person name="Wangchuk T."/>
            <person name="Wangdi T."/>
            <person name="Whittaker C."/>
            <person name="Wilkinson J."/>
            <person name="Wu Y."/>
            <person name="Wyman D."/>
            <person name="Yadav S."/>
            <person name="Yang S."/>
            <person name="Yang X."/>
            <person name="Yeager S."/>
            <person name="Yee E."/>
            <person name="Young G."/>
            <person name="Zainoun J."/>
            <person name="Zembeck L."/>
            <person name="Zimmer A."/>
            <person name="Zody M."/>
            <person name="Lander E."/>
        </authorList>
    </citation>
    <scope>NUCLEOTIDE SEQUENCE [LARGE SCALE GENOMIC DNA]</scope>
</reference>
<dbReference type="PANTHER" id="PTHR47221:SF6">
    <property type="entry name" value="FIBRINOGEN ALPHA CHAIN"/>
    <property type="match status" value="1"/>
</dbReference>
<dbReference type="NCBIfam" id="NF040941">
    <property type="entry name" value="GGGWT_bact"/>
    <property type="match status" value="1"/>
</dbReference>
<dbReference type="Gene3D" id="4.10.530.10">
    <property type="entry name" value="Gamma-fibrinogen Carboxyl Terminal Fragment, domain 2"/>
    <property type="match status" value="1"/>
</dbReference>
<keyword evidence="6" id="KW-0325">Glycoprotein</keyword>
<evidence type="ECO:0000256" key="5">
    <source>
        <dbReference type="ARBA" id="ARBA00023157"/>
    </source>
</evidence>
<reference evidence="8" key="2">
    <citation type="submission" date="2025-08" db="UniProtKB">
        <authorList>
            <consortium name="Ensembl"/>
        </authorList>
    </citation>
    <scope>IDENTIFICATION</scope>
</reference>
<dbReference type="InterPro" id="IPR037579">
    <property type="entry name" value="FIB_ANG-like"/>
</dbReference>
<keyword evidence="4" id="KW-0175">Coiled coil</keyword>
<evidence type="ECO:0000256" key="3">
    <source>
        <dbReference type="ARBA" id="ARBA00022729"/>
    </source>
</evidence>
<dbReference type="PROSITE" id="PS51406">
    <property type="entry name" value="FIBRINOGEN_C_2"/>
    <property type="match status" value="1"/>
</dbReference>
<organism evidence="8 9">
    <name type="scientific">Ciona savignyi</name>
    <name type="common">Pacific transparent sea squirt</name>
    <dbReference type="NCBI Taxonomy" id="51511"/>
    <lineage>
        <taxon>Eukaryota</taxon>
        <taxon>Metazoa</taxon>
        <taxon>Chordata</taxon>
        <taxon>Tunicata</taxon>
        <taxon>Ascidiacea</taxon>
        <taxon>Phlebobranchia</taxon>
        <taxon>Cionidae</taxon>
        <taxon>Ciona</taxon>
    </lineage>
</organism>
<evidence type="ECO:0000256" key="2">
    <source>
        <dbReference type="ARBA" id="ARBA00022525"/>
    </source>
</evidence>
<dbReference type="SMART" id="SM00186">
    <property type="entry name" value="FBG"/>
    <property type="match status" value="1"/>
</dbReference>
<dbReference type="HOGENOM" id="CLU_038628_6_0_1"/>
<dbReference type="CDD" id="cd00087">
    <property type="entry name" value="FReD"/>
    <property type="match status" value="1"/>
</dbReference>
<evidence type="ECO:0000256" key="4">
    <source>
        <dbReference type="ARBA" id="ARBA00023054"/>
    </source>
</evidence>
<dbReference type="InterPro" id="IPR014716">
    <property type="entry name" value="Fibrinogen_a/b/g_C_1"/>
</dbReference>
<sequence>CKVALQLGHNESGIYNIYNPRNQQILEVYCDQTTDNGGWMVIQRRSDGSENFYRTWIEYQEKFGNLSNEFWIGMENLHALTRTGNYELRIEMEDCANVKKFAKFRSFSIGSAEEHYSLTVSGYSGNAGGNESNVCLGDSLSAHNGYPFTTKDVDNDLHSGNCAVIEHGAWWYTACYSSNLNGAYLNCQTATDQAASWATFHGTKYSLKSIEIKFRPI</sequence>
<dbReference type="Proteomes" id="UP000007875">
    <property type="component" value="Unassembled WGS sequence"/>
</dbReference>
<evidence type="ECO:0000313" key="9">
    <source>
        <dbReference type="Proteomes" id="UP000007875"/>
    </source>
</evidence>
<dbReference type="Ensembl" id="ENSCSAVT00000007638.1">
    <property type="protein sequence ID" value="ENSCSAVP00000007539.1"/>
    <property type="gene ID" value="ENSCSAVG00000004502.1"/>
</dbReference>
<dbReference type="GeneTree" id="ENSGT00940000165192"/>
<evidence type="ECO:0000256" key="6">
    <source>
        <dbReference type="ARBA" id="ARBA00023180"/>
    </source>
</evidence>
<dbReference type="GO" id="GO:0005576">
    <property type="term" value="C:extracellular region"/>
    <property type="evidence" value="ECO:0007669"/>
    <property type="project" value="UniProtKB-SubCell"/>
</dbReference>
<dbReference type="Pfam" id="PF00147">
    <property type="entry name" value="Fibrinogen_C"/>
    <property type="match status" value="1"/>
</dbReference>
<evidence type="ECO:0000256" key="1">
    <source>
        <dbReference type="ARBA" id="ARBA00004613"/>
    </source>
</evidence>
<dbReference type="FunFam" id="3.90.215.10:FF:000001">
    <property type="entry name" value="Tenascin isoform 1"/>
    <property type="match status" value="1"/>
</dbReference>
<dbReference type="InterPro" id="IPR036056">
    <property type="entry name" value="Fibrinogen-like_C"/>
</dbReference>
<reference evidence="8" key="3">
    <citation type="submission" date="2025-09" db="UniProtKB">
        <authorList>
            <consortium name="Ensembl"/>
        </authorList>
    </citation>
    <scope>IDENTIFICATION</scope>
</reference>
<proteinExistence type="predicted"/>
<keyword evidence="3" id="KW-0732">Signal</keyword>
<keyword evidence="9" id="KW-1185">Reference proteome</keyword>
<evidence type="ECO:0000259" key="7">
    <source>
        <dbReference type="PROSITE" id="PS51406"/>
    </source>
</evidence>
<dbReference type="PANTHER" id="PTHR47221">
    <property type="entry name" value="FIBRINOGEN ALPHA CHAIN"/>
    <property type="match status" value="1"/>
</dbReference>
<dbReference type="InParanoid" id="H2YQD1"/>
<dbReference type="InterPro" id="IPR002181">
    <property type="entry name" value="Fibrinogen_a/b/g_C_dom"/>
</dbReference>
<dbReference type="OMA" id="CWSSFKG"/>
<dbReference type="PROSITE" id="PS00514">
    <property type="entry name" value="FIBRINOGEN_C_1"/>
    <property type="match status" value="1"/>
</dbReference>
<feature type="domain" description="Fibrinogen C-terminal" evidence="7">
    <location>
        <begin position="1"/>
        <end position="217"/>
    </location>
</feature>
<dbReference type="Gene3D" id="3.90.215.10">
    <property type="entry name" value="Gamma Fibrinogen, chain A, domain 1"/>
    <property type="match status" value="1"/>
</dbReference>
<keyword evidence="2" id="KW-0964">Secreted</keyword>
<evidence type="ECO:0000313" key="8">
    <source>
        <dbReference type="Ensembl" id="ENSCSAVP00000007539.1"/>
    </source>
</evidence>
<protein>
    <recommendedName>
        <fullName evidence="7">Fibrinogen C-terminal domain-containing protein</fullName>
    </recommendedName>
</protein>